<evidence type="ECO:0000256" key="1">
    <source>
        <dbReference type="SAM" id="MobiDB-lite"/>
    </source>
</evidence>
<evidence type="ECO:0000313" key="2">
    <source>
        <dbReference type="EMBL" id="KOB74986.1"/>
    </source>
</evidence>
<gene>
    <name evidence="2" type="ORF">OBRU01_08244</name>
</gene>
<protein>
    <submittedName>
        <fullName evidence="2">Metalloendopeptidase</fullName>
    </submittedName>
</protein>
<dbReference type="InterPro" id="IPR024079">
    <property type="entry name" value="MetalloPept_cat_dom_sf"/>
</dbReference>
<comment type="caution">
    <text evidence="2">The sequence shown here is derived from an EMBL/GenBank/DDBJ whole genome shotgun (WGS) entry which is preliminary data.</text>
</comment>
<keyword evidence="3" id="KW-1185">Reference proteome</keyword>
<name>A0A0L7LIC4_OPEBR</name>
<reference evidence="2 3" key="1">
    <citation type="journal article" date="2015" name="Genome Biol. Evol.">
        <title>The genome of winter moth (Operophtera brumata) provides a genomic perspective on sexual dimorphism and phenology.</title>
        <authorList>
            <person name="Derks M.F."/>
            <person name="Smit S."/>
            <person name="Salis L."/>
            <person name="Schijlen E."/>
            <person name="Bossers A."/>
            <person name="Mateman C."/>
            <person name="Pijl A.S."/>
            <person name="de Ridder D."/>
            <person name="Groenen M.A."/>
            <person name="Visser M.E."/>
            <person name="Megens H.J."/>
        </authorList>
    </citation>
    <scope>NUCLEOTIDE SEQUENCE [LARGE SCALE GENOMIC DNA]</scope>
    <source>
        <strain evidence="2">WM2013NL</strain>
        <tissue evidence="2">Head and thorax</tissue>
    </source>
</reference>
<feature type="region of interest" description="Disordered" evidence="1">
    <location>
        <begin position="30"/>
        <end position="56"/>
    </location>
</feature>
<dbReference type="Proteomes" id="UP000037510">
    <property type="component" value="Unassembled WGS sequence"/>
</dbReference>
<organism evidence="2 3">
    <name type="scientific">Operophtera brumata</name>
    <name type="common">Winter moth</name>
    <name type="synonym">Phalaena brumata</name>
    <dbReference type="NCBI Taxonomy" id="104452"/>
    <lineage>
        <taxon>Eukaryota</taxon>
        <taxon>Metazoa</taxon>
        <taxon>Ecdysozoa</taxon>
        <taxon>Arthropoda</taxon>
        <taxon>Hexapoda</taxon>
        <taxon>Insecta</taxon>
        <taxon>Pterygota</taxon>
        <taxon>Neoptera</taxon>
        <taxon>Endopterygota</taxon>
        <taxon>Lepidoptera</taxon>
        <taxon>Glossata</taxon>
        <taxon>Ditrysia</taxon>
        <taxon>Geometroidea</taxon>
        <taxon>Geometridae</taxon>
        <taxon>Larentiinae</taxon>
        <taxon>Operophtera</taxon>
    </lineage>
</organism>
<evidence type="ECO:0000313" key="3">
    <source>
        <dbReference type="Proteomes" id="UP000037510"/>
    </source>
</evidence>
<accession>A0A0L7LIC4</accession>
<dbReference type="EMBL" id="JTDY01001064">
    <property type="protein sequence ID" value="KOB74986.1"/>
    <property type="molecule type" value="Genomic_DNA"/>
</dbReference>
<proteinExistence type="predicted"/>
<dbReference type="GO" id="GO:0008237">
    <property type="term" value="F:metallopeptidase activity"/>
    <property type="evidence" value="ECO:0007669"/>
    <property type="project" value="InterPro"/>
</dbReference>
<sequence>MYVKVLQNCIFAILIFSSKGFPQENILHENVTPNEEPPEIVPLNKGPPENVQPETAPLDVPHKKILLDEAPPEDGNVSPEDDDVSPENIPPDNGPSGNEKPANRLPNREALDNVDYIPDNKFQDYSNYGGPSEGSRFPLHLPTSNEMLDRNKPEAGFDLTYDEMMKLKLWPDAFIPYFIDVHSYSGELLLATSSCITSTAKESSNMLNVSVNSLTSLNFVELPSPPKDDSRWVLFMNRRGLLGCADHSIKNFTNTGVQLVVLGYHCMSTEGELAEAVLAIAGVPPQHNAPDRDYYIKINEKNIMPGKSL</sequence>
<feature type="region of interest" description="Disordered" evidence="1">
    <location>
        <begin position="68"/>
        <end position="105"/>
    </location>
</feature>
<dbReference type="Gene3D" id="3.40.390.10">
    <property type="entry name" value="Collagenase (Catalytic Domain)"/>
    <property type="match status" value="1"/>
</dbReference>
<dbReference type="AlphaFoldDB" id="A0A0L7LIC4"/>